<accession>A0A7J7JEQ8</accession>
<dbReference type="GO" id="GO:0006915">
    <property type="term" value="P:apoptotic process"/>
    <property type="evidence" value="ECO:0007669"/>
    <property type="project" value="UniProtKB-KW"/>
</dbReference>
<dbReference type="PANTHER" id="PTHR47901">
    <property type="entry name" value="CASPASE RECRUITMENT DOMAIN-CONTAINING PROTEIN 18"/>
    <property type="match status" value="1"/>
</dbReference>
<evidence type="ECO:0000259" key="4">
    <source>
        <dbReference type="PROSITE" id="PS50207"/>
    </source>
</evidence>
<dbReference type="InterPro" id="IPR002398">
    <property type="entry name" value="Pept_C14"/>
</dbReference>
<keyword evidence="1" id="KW-0645">Protease</keyword>
<dbReference type="GO" id="GO:0004197">
    <property type="term" value="F:cysteine-type endopeptidase activity"/>
    <property type="evidence" value="ECO:0007669"/>
    <property type="project" value="InterPro"/>
</dbReference>
<organism evidence="5 6">
    <name type="scientific">Bugula neritina</name>
    <name type="common">Brown bryozoan</name>
    <name type="synonym">Sertularia neritina</name>
    <dbReference type="NCBI Taxonomy" id="10212"/>
    <lineage>
        <taxon>Eukaryota</taxon>
        <taxon>Metazoa</taxon>
        <taxon>Spiralia</taxon>
        <taxon>Lophotrochozoa</taxon>
        <taxon>Bryozoa</taxon>
        <taxon>Gymnolaemata</taxon>
        <taxon>Cheilostomatida</taxon>
        <taxon>Flustrina</taxon>
        <taxon>Buguloidea</taxon>
        <taxon>Bugulidae</taxon>
        <taxon>Bugula</taxon>
    </lineage>
</organism>
<dbReference type="AlphaFoldDB" id="A0A7J7JEQ8"/>
<protein>
    <recommendedName>
        <fullName evidence="4">Caspase family p10 domain-containing protein</fullName>
    </recommendedName>
</protein>
<dbReference type="Proteomes" id="UP000593567">
    <property type="component" value="Unassembled WGS sequence"/>
</dbReference>
<evidence type="ECO:0000256" key="2">
    <source>
        <dbReference type="ARBA" id="ARBA00022703"/>
    </source>
</evidence>
<feature type="domain" description="Caspase family p10" evidence="4">
    <location>
        <begin position="63"/>
        <end position="142"/>
    </location>
</feature>
<dbReference type="Pfam" id="PF00656">
    <property type="entry name" value="Peptidase_C14"/>
    <property type="match status" value="1"/>
</dbReference>
<reference evidence="5" key="1">
    <citation type="submission" date="2020-06" db="EMBL/GenBank/DDBJ databases">
        <title>Draft genome of Bugula neritina, a colonial animal packing powerful symbionts and potential medicines.</title>
        <authorList>
            <person name="Rayko M."/>
        </authorList>
    </citation>
    <scope>NUCLEOTIDE SEQUENCE [LARGE SCALE GENOMIC DNA]</scope>
    <source>
        <strain evidence="5">Kwan_BN1</strain>
    </source>
</reference>
<name>A0A7J7JEQ8_BUGNE</name>
<proteinExistence type="predicted"/>
<gene>
    <name evidence="5" type="ORF">EB796_017049</name>
</gene>
<keyword evidence="2" id="KW-0053">Apoptosis</keyword>
<evidence type="ECO:0000313" key="6">
    <source>
        <dbReference type="Proteomes" id="UP000593567"/>
    </source>
</evidence>
<keyword evidence="3" id="KW-0378">Hydrolase</keyword>
<comment type="caution">
    <text evidence="5">The sequence shown here is derived from an EMBL/GenBank/DDBJ whole genome shotgun (WGS) entry which is preliminary data.</text>
</comment>
<dbReference type="PROSITE" id="PS50207">
    <property type="entry name" value="CASPASE_P10"/>
    <property type="match status" value="1"/>
</dbReference>
<sequence length="179" mass="20228">MYVLAHLLCEHFNVEPFFKDRTGGISSDASMNPDVKPPQADDDVVHLPASSSTHSHHKLVYDDLLVVKASVESFVSWRHPVYGSLMIRALVSSMYKHAGHHDLCAIFKQVLRNLCVKRNFGHGQLVIAWDTLTNMRKLYLFPGLQLSFNYEYSVLITSYHSVDMCNCTCISIVSSNPIE</sequence>
<evidence type="ECO:0000256" key="3">
    <source>
        <dbReference type="ARBA" id="ARBA00022801"/>
    </source>
</evidence>
<dbReference type="PANTHER" id="PTHR47901:SF8">
    <property type="entry name" value="CASPASE-3"/>
    <property type="match status" value="1"/>
</dbReference>
<dbReference type="InterPro" id="IPR029030">
    <property type="entry name" value="Caspase-like_dom_sf"/>
</dbReference>
<dbReference type="Gene3D" id="3.30.70.1470">
    <property type="entry name" value="Caspase-like"/>
    <property type="match status" value="1"/>
</dbReference>
<dbReference type="GO" id="GO:0006508">
    <property type="term" value="P:proteolysis"/>
    <property type="evidence" value="ECO:0007669"/>
    <property type="project" value="UniProtKB-KW"/>
</dbReference>
<dbReference type="EMBL" id="VXIV02002554">
    <property type="protein sequence ID" value="KAF6024605.1"/>
    <property type="molecule type" value="Genomic_DNA"/>
</dbReference>
<keyword evidence="6" id="KW-1185">Reference proteome</keyword>
<dbReference type="InterPro" id="IPR002138">
    <property type="entry name" value="Pept_C14_p10"/>
</dbReference>
<evidence type="ECO:0000256" key="1">
    <source>
        <dbReference type="ARBA" id="ARBA00022670"/>
    </source>
</evidence>
<dbReference type="SUPFAM" id="SSF52129">
    <property type="entry name" value="Caspase-like"/>
    <property type="match status" value="1"/>
</dbReference>
<dbReference type="InterPro" id="IPR011600">
    <property type="entry name" value="Pept_C14_caspase"/>
</dbReference>
<evidence type="ECO:0000313" key="5">
    <source>
        <dbReference type="EMBL" id="KAF6024605.1"/>
    </source>
</evidence>